<feature type="domain" description="Aldehyde oxidase/xanthine dehydrogenase a/b hammerhead" evidence="1">
    <location>
        <begin position="240"/>
        <end position="319"/>
    </location>
</feature>
<dbReference type="InterPro" id="IPR008274">
    <property type="entry name" value="AldOxase/xan_DH_MoCoBD1"/>
</dbReference>
<sequence>MSIDDQTAPAPEESGRRLPEMSRRRLVGYLVAAPTLTVAVRLGLDGVAAPPAEAVVPTLPGAADLFDLSDLLKLAAQPTSNLIALQVTSDGLIHFALPRAEVGQGITTSTSMLIAEEIDAPMSHVRVTLAPARPELLYNQLTGGSNTTFSTYGPIRTAAAIARQRLVKAAAQKWGVPASTLTTRDGYVIRADGARLSYGSLATAAAATTSSATEVHLKSPDQFKVIGTPRNRVDARLSVTGQKTFAMDLKIPGALPTMVCRPPTVNGKVVAVNNAAEVRAMSGVTHVEVIRTGVAVRARTFGQCISAIRALDVTWGPGTIGTKSDADILAEVKRAELPMVVPAVPLLAKTIDTSFTFWFAGNSALETNCAVADVRADSAQIWGSFKSPITAQQRVAELLGMAAGKVKVNVTQGGGSFGRKLFYDAALEAAEASRKMGAPVRLMWHRIDDVRQGRVHPMSTSRVRATVLGTNVLTYEQRHTSVKTDFTHGLGEVITGHSAELPVGDLGWSETVFALSQMTHYNYGVTTQVLNEVDGGFNTGSMRNIYSPNVAVARELTTDQIAKLMKKDPLAFRKEFARDKRSIAVLDRVAAVGGWGRTMPAGTAQGVAIHNEYHGVTACLVEIDCTTPTVTRKVRDAYTGPRVTKVVFAVDVGQVVNPKGLEAQMLGGIMDGIALTLTSSVHLKNGTFLEGSWDNYAYTRQWNVPPVVKVIIMPSTSHEPGGAGELGVAATAAAVAAAYGRAVGKLPTEFPVNHGQPLFFEPKPTVPPVPQSPTNGLTFY</sequence>
<name>A0ABQ2NA94_9ACTN</name>
<evidence type="ECO:0000259" key="1">
    <source>
        <dbReference type="SMART" id="SM01008"/>
    </source>
</evidence>
<dbReference type="RefSeq" id="WP_188783450.1">
    <property type="nucleotide sequence ID" value="NZ_BMNI01000003.1"/>
</dbReference>
<dbReference type="PANTHER" id="PTHR47495">
    <property type="entry name" value="ALDEHYDE DEHYDROGENASE"/>
    <property type="match status" value="1"/>
</dbReference>
<dbReference type="InterPro" id="IPR000674">
    <property type="entry name" value="Ald_Oxase/Xan_DH_a/b"/>
</dbReference>
<evidence type="ECO:0000313" key="2">
    <source>
        <dbReference type="EMBL" id="GGO88492.1"/>
    </source>
</evidence>
<accession>A0ABQ2NA94</accession>
<dbReference type="Gene3D" id="3.90.1170.50">
    <property type="entry name" value="Aldehyde oxidase/xanthine dehydrogenase, a/b hammerhead"/>
    <property type="match status" value="1"/>
</dbReference>
<dbReference type="InterPro" id="IPR006311">
    <property type="entry name" value="TAT_signal"/>
</dbReference>
<dbReference type="EMBL" id="BMNI01000003">
    <property type="protein sequence ID" value="GGO88492.1"/>
    <property type="molecule type" value="Genomic_DNA"/>
</dbReference>
<protein>
    <submittedName>
        <fullName evidence="2">Isoquinoline 1-oxidoreductase subunit beta</fullName>
    </submittedName>
</protein>
<dbReference type="Pfam" id="PF20256">
    <property type="entry name" value="MoCoBD_2"/>
    <property type="match status" value="2"/>
</dbReference>
<dbReference type="PANTHER" id="PTHR47495:SF1">
    <property type="entry name" value="BLL3820 PROTEIN"/>
    <property type="match status" value="1"/>
</dbReference>
<proteinExistence type="predicted"/>
<dbReference type="InterPro" id="IPR046867">
    <property type="entry name" value="AldOxase/xan_DH_MoCoBD2"/>
</dbReference>
<keyword evidence="3" id="KW-1185">Reference proteome</keyword>
<evidence type="ECO:0000313" key="3">
    <source>
        <dbReference type="Proteomes" id="UP000655410"/>
    </source>
</evidence>
<dbReference type="PROSITE" id="PS51318">
    <property type="entry name" value="TAT"/>
    <property type="match status" value="1"/>
</dbReference>
<gene>
    <name evidence="2" type="ORF">GCM10011584_15610</name>
</gene>
<dbReference type="PIRSF" id="PIRSF036389">
    <property type="entry name" value="IOR_B"/>
    <property type="match status" value="1"/>
</dbReference>
<dbReference type="InterPro" id="IPR012368">
    <property type="entry name" value="OxRdtase_Mopterin-bd_su_IorB"/>
</dbReference>
<dbReference type="Pfam" id="PF02738">
    <property type="entry name" value="MoCoBD_1"/>
    <property type="match status" value="1"/>
</dbReference>
<dbReference type="Gene3D" id="3.30.365.10">
    <property type="entry name" value="Aldehyde oxidase/xanthine dehydrogenase, molybdopterin binding domain"/>
    <property type="match status" value="4"/>
</dbReference>
<dbReference type="Proteomes" id="UP000655410">
    <property type="component" value="Unassembled WGS sequence"/>
</dbReference>
<organism evidence="2 3">
    <name type="scientific">Nocardioides phosphati</name>
    <dbReference type="NCBI Taxonomy" id="1867775"/>
    <lineage>
        <taxon>Bacteria</taxon>
        <taxon>Bacillati</taxon>
        <taxon>Actinomycetota</taxon>
        <taxon>Actinomycetes</taxon>
        <taxon>Propionibacteriales</taxon>
        <taxon>Nocardioidaceae</taxon>
        <taxon>Nocardioides</taxon>
    </lineage>
</organism>
<dbReference type="SUPFAM" id="SSF56003">
    <property type="entry name" value="Molybdenum cofactor-binding domain"/>
    <property type="match status" value="2"/>
</dbReference>
<dbReference type="InterPro" id="IPR037165">
    <property type="entry name" value="AldOxase/xan_DH_Mopterin-bd_sf"/>
</dbReference>
<dbReference type="SMART" id="SM01008">
    <property type="entry name" value="Ald_Xan_dh_C"/>
    <property type="match status" value="1"/>
</dbReference>
<dbReference type="InterPro" id="IPR052516">
    <property type="entry name" value="N-heterocyclic_Hydroxylase"/>
</dbReference>
<reference evidence="3" key="1">
    <citation type="journal article" date="2019" name="Int. J. Syst. Evol. Microbiol.">
        <title>The Global Catalogue of Microorganisms (GCM) 10K type strain sequencing project: providing services to taxonomists for standard genome sequencing and annotation.</title>
        <authorList>
            <consortium name="The Broad Institute Genomics Platform"/>
            <consortium name="The Broad Institute Genome Sequencing Center for Infectious Disease"/>
            <person name="Wu L."/>
            <person name="Ma J."/>
        </authorList>
    </citation>
    <scope>NUCLEOTIDE SEQUENCE [LARGE SCALE GENOMIC DNA]</scope>
    <source>
        <strain evidence="3">CGMCC 4.7371</strain>
    </source>
</reference>
<comment type="caution">
    <text evidence="2">The sequence shown here is derived from an EMBL/GenBank/DDBJ whole genome shotgun (WGS) entry which is preliminary data.</text>
</comment>